<feature type="domain" description="WW" evidence="2">
    <location>
        <begin position="302"/>
        <end position="336"/>
    </location>
</feature>
<evidence type="ECO:0000313" key="4">
    <source>
        <dbReference type="EMBL" id="CAK9009547.1"/>
    </source>
</evidence>
<evidence type="ECO:0000259" key="3">
    <source>
        <dbReference type="PROSITE" id="PS50128"/>
    </source>
</evidence>
<name>A0ABP0J5E5_9DINO</name>
<dbReference type="Gene3D" id="1.10.10.790">
    <property type="entry name" value="Surp module"/>
    <property type="match status" value="1"/>
</dbReference>
<dbReference type="InterPro" id="IPR035967">
    <property type="entry name" value="SWAP/Surp_sf"/>
</dbReference>
<dbReference type="InterPro" id="IPR036020">
    <property type="entry name" value="WW_dom_sf"/>
</dbReference>
<organism evidence="4 5">
    <name type="scientific">Durusdinium trenchii</name>
    <dbReference type="NCBI Taxonomy" id="1381693"/>
    <lineage>
        <taxon>Eukaryota</taxon>
        <taxon>Sar</taxon>
        <taxon>Alveolata</taxon>
        <taxon>Dinophyceae</taxon>
        <taxon>Suessiales</taxon>
        <taxon>Symbiodiniaceae</taxon>
        <taxon>Durusdinium</taxon>
    </lineage>
</organism>
<keyword evidence="5" id="KW-1185">Reference proteome</keyword>
<dbReference type="PROSITE" id="PS50020">
    <property type="entry name" value="WW_DOMAIN_2"/>
    <property type="match status" value="1"/>
</dbReference>
<feature type="domain" description="SURP motif" evidence="3">
    <location>
        <begin position="69"/>
        <end position="113"/>
    </location>
</feature>
<evidence type="ECO:0008006" key="6">
    <source>
        <dbReference type="Google" id="ProtNLM"/>
    </source>
</evidence>
<feature type="region of interest" description="Disordered" evidence="1">
    <location>
        <begin position="389"/>
        <end position="425"/>
    </location>
</feature>
<dbReference type="Gene3D" id="2.20.70.10">
    <property type="match status" value="1"/>
</dbReference>
<dbReference type="PROSITE" id="PS50128">
    <property type="entry name" value="SURP"/>
    <property type="match status" value="1"/>
</dbReference>
<dbReference type="EMBL" id="CAXAMN010004448">
    <property type="protein sequence ID" value="CAK9009547.1"/>
    <property type="molecule type" value="Genomic_DNA"/>
</dbReference>
<protein>
    <recommendedName>
        <fullName evidence="6">WW domain-containing protein</fullName>
    </recommendedName>
</protein>
<evidence type="ECO:0000259" key="2">
    <source>
        <dbReference type="PROSITE" id="PS50020"/>
    </source>
</evidence>
<dbReference type="Pfam" id="PF00397">
    <property type="entry name" value="WW"/>
    <property type="match status" value="1"/>
</dbReference>
<dbReference type="Proteomes" id="UP001642484">
    <property type="component" value="Unassembled WGS sequence"/>
</dbReference>
<evidence type="ECO:0000313" key="5">
    <source>
        <dbReference type="Proteomes" id="UP001642484"/>
    </source>
</evidence>
<proteinExistence type="predicted"/>
<evidence type="ECO:0000256" key="1">
    <source>
        <dbReference type="SAM" id="MobiDB-lite"/>
    </source>
</evidence>
<feature type="compositionally biased region" description="Acidic residues" evidence="1">
    <location>
        <begin position="398"/>
        <end position="407"/>
    </location>
</feature>
<gene>
    <name evidence="4" type="ORF">CCMP2556_LOCUS9714</name>
</gene>
<dbReference type="CDD" id="cd00201">
    <property type="entry name" value="WW"/>
    <property type="match status" value="1"/>
</dbReference>
<dbReference type="SMART" id="SM00456">
    <property type="entry name" value="WW"/>
    <property type="match status" value="1"/>
</dbReference>
<comment type="caution">
    <text evidence="4">The sequence shown here is derived from an EMBL/GenBank/DDBJ whole genome shotgun (WGS) entry which is preliminary data.</text>
</comment>
<reference evidence="4 5" key="1">
    <citation type="submission" date="2024-02" db="EMBL/GenBank/DDBJ databases">
        <authorList>
            <person name="Chen Y."/>
            <person name="Shah S."/>
            <person name="Dougan E. K."/>
            <person name="Thang M."/>
            <person name="Chan C."/>
        </authorList>
    </citation>
    <scope>NUCLEOTIDE SEQUENCE [LARGE SCALE GENOMIC DNA]</scope>
</reference>
<dbReference type="SUPFAM" id="SSF109905">
    <property type="entry name" value="Surp module (SWAP domain)"/>
    <property type="match status" value="1"/>
</dbReference>
<accession>A0ABP0J5E5</accession>
<dbReference type="SUPFAM" id="SSF51045">
    <property type="entry name" value="WW domain"/>
    <property type="match status" value="1"/>
</dbReference>
<sequence length="577" mass="67334">MADQSKMYRWDGSFDFKRREDWDYKHSYSFMAGWLGQDEAKEAQRRKKKIGTVDEQAPPLPKDNSLVETIEKTAKHVHRSNDPTVFEHLIQEKNKGRAGWDFLQEGGEGREYYLFCRHCCEREVEPRPLALHARKVKEDRELKQANAKANVFTGYQGTEIPKKTEKDAKFQIGELMEVIGVKSKPDYNGKIVRVMKFYPEADRYEVKFEGGRYDTVVVKLKEENLMYSAMREKEVQERKEMPEGEIPNGTKVEISGLQSDAAKWMNGQKAIVVCWDKDTERYEVRLSINNDVKKVKAANLRLEVPEGWEEHWDEHLGRHYYVNMSTQKVTWKHPTVTNQRGKFGQVREKLDADLEEVELDHERKHYEVDDQEEMEGQFNLQALVKKVEEQEERREAAEEAGQDVDSDDGLHDMAKPKKKKAKKEKVSPESIVEKALLLIEHTFVARESIKKDYSRLDGNFVARDLDPVIQRWEALERISEAPDELCKETFEVMLALIQRGADLLKELVAKRIQAIPAFSSCPLDGCFCRVLYVLLRLSQNRLQLSELNKVLNRVTTIEKREELYEDAKWVHSFMKTL</sequence>
<dbReference type="InterPro" id="IPR001202">
    <property type="entry name" value="WW_dom"/>
</dbReference>
<dbReference type="InterPro" id="IPR000061">
    <property type="entry name" value="Surp"/>
</dbReference>
<feature type="region of interest" description="Disordered" evidence="1">
    <location>
        <begin position="43"/>
        <end position="62"/>
    </location>
</feature>